<accession>A0A8T4H9Z5</accession>
<dbReference type="Gene3D" id="3.40.50.620">
    <property type="entry name" value="HUPs"/>
    <property type="match status" value="1"/>
</dbReference>
<dbReference type="PANTHER" id="PTHR30336:SF20">
    <property type="entry name" value="DUF218 DOMAIN-CONTAINING PROTEIN"/>
    <property type="match status" value="1"/>
</dbReference>
<dbReference type="InterPro" id="IPR051599">
    <property type="entry name" value="Cell_Envelope_Assoc"/>
</dbReference>
<dbReference type="Pfam" id="PF02698">
    <property type="entry name" value="DUF218"/>
    <property type="match status" value="1"/>
</dbReference>
<dbReference type="Proteomes" id="UP000679691">
    <property type="component" value="Unassembled WGS sequence"/>
</dbReference>
<dbReference type="InterPro" id="IPR003848">
    <property type="entry name" value="DUF218"/>
</dbReference>
<dbReference type="Gene3D" id="2.110.10.10">
    <property type="entry name" value="Hemopexin-like domain"/>
    <property type="match status" value="1"/>
</dbReference>
<evidence type="ECO:0000313" key="3">
    <source>
        <dbReference type="Proteomes" id="UP000679691"/>
    </source>
</evidence>
<feature type="domain" description="DUF218" evidence="1">
    <location>
        <begin position="34"/>
        <end position="146"/>
    </location>
</feature>
<comment type="caution">
    <text evidence="2">The sequence shown here is derived from an EMBL/GenBank/DDBJ whole genome shotgun (WGS) entry which is preliminary data.</text>
</comment>
<dbReference type="EMBL" id="JAGKSB010000009">
    <property type="protein sequence ID" value="MBP3943709.1"/>
    <property type="molecule type" value="Genomic_DNA"/>
</dbReference>
<dbReference type="SUPFAM" id="SSF50923">
    <property type="entry name" value="Hemopexin-like domain"/>
    <property type="match status" value="1"/>
</dbReference>
<dbReference type="GO" id="GO:0005886">
    <property type="term" value="C:plasma membrane"/>
    <property type="evidence" value="ECO:0007669"/>
    <property type="project" value="TreeGrafter"/>
</dbReference>
<dbReference type="AlphaFoldDB" id="A0A8T4H9Z5"/>
<name>A0A8T4H9Z5_9SPHI</name>
<protein>
    <submittedName>
        <fullName evidence="2">YdcF family protein</fullName>
    </submittedName>
</protein>
<dbReference type="PANTHER" id="PTHR30336">
    <property type="entry name" value="INNER MEMBRANE PROTEIN, PROBABLE PERMEASE"/>
    <property type="match status" value="1"/>
</dbReference>
<dbReference type="CDD" id="cd06259">
    <property type="entry name" value="YdcF-like"/>
    <property type="match status" value="1"/>
</dbReference>
<dbReference type="InterPro" id="IPR014729">
    <property type="entry name" value="Rossmann-like_a/b/a_fold"/>
</dbReference>
<proteinExistence type="predicted"/>
<dbReference type="RefSeq" id="WP_353547210.1">
    <property type="nucleotide sequence ID" value="NZ_JAGKSB010000009.1"/>
</dbReference>
<gene>
    <name evidence="2" type="ORF">J5U18_09060</name>
</gene>
<evidence type="ECO:0000313" key="2">
    <source>
        <dbReference type="EMBL" id="MBP3943709.1"/>
    </source>
</evidence>
<reference evidence="2" key="1">
    <citation type="submission" date="2021-03" db="EMBL/GenBank/DDBJ databases">
        <authorList>
            <person name="Lu T."/>
            <person name="Wang Q."/>
            <person name="Han X."/>
        </authorList>
    </citation>
    <scope>NUCLEOTIDE SEQUENCE</scope>
    <source>
        <strain evidence="2">WQ 2009</strain>
    </source>
</reference>
<keyword evidence="3" id="KW-1185">Reference proteome</keyword>
<sequence length="388" mass="44416">MKNVLSAAWKIVSIVSMLIFSQLSKGFADQPKNVMLVLGSADPAVLQERVNVASRLYQTQAIHILIVSGGCGAHGSQSCEATAMYEGLVAKGVPAHKIYREENAKTTVQNYIFSRKLRDENGRKIIQPKDTVFVVSNHWHAISVAARLQQHDGVQARFYIEGAITPNPNDKLDYVNIFHGEPNNSKFVEKGAWLTPDLMWQEGSEIFYLMDAMIYRTNANNTAAERIPRASLFPTLEQLDKHVQWAFIDNDRHWYIRVADKLFSMDKKTKIRSKERSWSSFILNMPLSWKNGAFNTGYILGDELLLFANDRILIARKKGKYFEFFREGSAQELIENWPFTWGKSNVAAVTVDYKKKEAILFRNMEFLKIDAQKKVIEKAQKLKLTWID</sequence>
<organism evidence="2 3">
    <name type="scientific">Rhinopithecimicrobium faecis</name>
    <dbReference type="NCBI Taxonomy" id="2820698"/>
    <lineage>
        <taxon>Bacteria</taxon>
        <taxon>Pseudomonadati</taxon>
        <taxon>Bacteroidota</taxon>
        <taxon>Sphingobacteriia</taxon>
        <taxon>Sphingobacteriales</taxon>
        <taxon>Sphingobacteriaceae</taxon>
        <taxon>Rhinopithecimicrobium</taxon>
    </lineage>
</organism>
<evidence type="ECO:0000259" key="1">
    <source>
        <dbReference type="Pfam" id="PF02698"/>
    </source>
</evidence>
<dbReference type="InterPro" id="IPR036375">
    <property type="entry name" value="Hemopexin-like_dom_sf"/>
</dbReference>